<sequence length="421" mass="48016">MLTDMQCRNAKKRDKAYKLADERGLYLYVTTTGFRSWRFKYRMPLGDKLIEKRLIFGPYPDVPLEGARAQRDEARRMLREGLDPAVERQRRAKAAAKSASNTFELIARDWHKLRSTTLATRYAKQILDRFEADVFPPIGKRPIGEISAGDVLEVIRAIEARGSLEMAHKVRTHISDVFVHAIACGLAKDDPAHVIRKALQPTQDRLWPARTKLKDAREVLEVTEARPRTYWGTRFASRLLALTAARPGIVRLAEKSEFEDLDGKAPIWRVPAEKMKLTRERKNDATFEFVMPLSYQAVELVKLAIATSASKTLLFPSIRHLHRPISDSTLSKLYRDAGFTGLHVPHGWRASFSTIMNELAAADERETDRAIIDMMLAHVQEGVEAAYNRAAYLPRRREIAQRWADLLVEGMPPPAELLLRR</sequence>
<dbReference type="InterPro" id="IPR038488">
    <property type="entry name" value="Integrase_DNA-bd_sf"/>
</dbReference>
<gene>
    <name evidence="6" type="ORF">M9978_02230</name>
</gene>
<reference evidence="6" key="1">
    <citation type="submission" date="2022-05" db="EMBL/GenBank/DDBJ databases">
        <title>Sphingomonas sp. strain MG17 Genome sequencing and assembly.</title>
        <authorList>
            <person name="Kim I."/>
        </authorList>
    </citation>
    <scope>NUCLEOTIDE SEQUENCE</scope>
    <source>
        <strain evidence="6">MG17</strain>
    </source>
</reference>
<dbReference type="Gene3D" id="3.30.160.390">
    <property type="entry name" value="Integrase, DNA-binding domain"/>
    <property type="match status" value="1"/>
</dbReference>
<dbReference type="SUPFAM" id="SSF56349">
    <property type="entry name" value="DNA breaking-rejoining enzymes"/>
    <property type="match status" value="1"/>
</dbReference>
<dbReference type="PANTHER" id="PTHR30629:SF2">
    <property type="entry name" value="PROPHAGE INTEGRASE INTS-RELATED"/>
    <property type="match status" value="1"/>
</dbReference>
<dbReference type="RefSeq" id="WP_254291211.1">
    <property type="nucleotide sequence ID" value="NZ_JAMLDX010000001.1"/>
</dbReference>
<evidence type="ECO:0000256" key="3">
    <source>
        <dbReference type="ARBA" id="ARBA00023125"/>
    </source>
</evidence>
<keyword evidence="7" id="KW-1185">Reference proteome</keyword>
<dbReference type="GO" id="GO:0003677">
    <property type="term" value="F:DNA binding"/>
    <property type="evidence" value="ECO:0007669"/>
    <property type="project" value="UniProtKB-KW"/>
</dbReference>
<evidence type="ECO:0000313" key="7">
    <source>
        <dbReference type="Proteomes" id="UP001139451"/>
    </source>
</evidence>
<organism evidence="6 7">
    <name type="scientific">Sphingomonas tagetis</name>
    <dbReference type="NCBI Taxonomy" id="2949092"/>
    <lineage>
        <taxon>Bacteria</taxon>
        <taxon>Pseudomonadati</taxon>
        <taxon>Pseudomonadota</taxon>
        <taxon>Alphaproteobacteria</taxon>
        <taxon>Sphingomonadales</taxon>
        <taxon>Sphingomonadaceae</taxon>
        <taxon>Sphingomonas</taxon>
    </lineage>
</organism>
<comment type="caution">
    <text evidence="6">The sequence shown here is derived from an EMBL/GenBank/DDBJ whole genome shotgun (WGS) entry which is preliminary data.</text>
</comment>
<dbReference type="Proteomes" id="UP001139451">
    <property type="component" value="Unassembled WGS sequence"/>
</dbReference>
<dbReference type="PANTHER" id="PTHR30629">
    <property type="entry name" value="PROPHAGE INTEGRASE"/>
    <property type="match status" value="1"/>
</dbReference>
<evidence type="ECO:0000256" key="4">
    <source>
        <dbReference type="ARBA" id="ARBA00023172"/>
    </source>
</evidence>
<dbReference type="Pfam" id="PF22022">
    <property type="entry name" value="Phage_int_M"/>
    <property type="match status" value="1"/>
</dbReference>
<dbReference type="InterPro" id="IPR011010">
    <property type="entry name" value="DNA_brk_join_enz"/>
</dbReference>
<protein>
    <submittedName>
        <fullName evidence="6">Integrase arm-type DNA-binding domain-containing protein</fullName>
    </submittedName>
</protein>
<dbReference type="Gene3D" id="1.10.443.10">
    <property type="entry name" value="Intergrase catalytic core"/>
    <property type="match status" value="1"/>
</dbReference>
<keyword evidence="3 6" id="KW-0238">DNA-binding</keyword>
<dbReference type="EMBL" id="JAMLDX010000001">
    <property type="protein sequence ID" value="MCP3729233.1"/>
    <property type="molecule type" value="Genomic_DNA"/>
</dbReference>
<comment type="similarity">
    <text evidence="1">Belongs to the 'phage' integrase family.</text>
</comment>
<evidence type="ECO:0000313" key="6">
    <source>
        <dbReference type="EMBL" id="MCP3729233.1"/>
    </source>
</evidence>
<proteinExistence type="inferred from homology"/>
<dbReference type="InterPro" id="IPR010998">
    <property type="entry name" value="Integrase_recombinase_N"/>
</dbReference>
<keyword evidence="2" id="KW-0229">DNA integration</keyword>
<dbReference type="InterPro" id="IPR050808">
    <property type="entry name" value="Phage_Integrase"/>
</dbReference>
<evidence type="ECO:0000256" key="2">
    <source>
        <dbReference type="ARBA" id="ARBA00022908"/>
    </source>
</evidence>
<dbReference type="CDD" id="cd00801">
    <property type="entry name" value="INT_P4_C"/>
    <property type="match status" value="1"/>
</dbReference>
<dbReference type="Gene3D" id="1.10.150.130">
    <property type="match status" value="1"/>
</dbReference>
<dbReference type="Pfam" id="PF13356">
    <property type="entry name" value="Arm-DNA-bind_3"/>
    <property type="match status" value="1"/>
</dbReference>
<dbReference type="AlphaFoldDB" id="A0A9X2HEA9"/>
<dbReference type="GO" id="GO:0015074">
    <property type="term" value="P:DNA integration"/>
    <property type="evidence" value="ECO:0007669"/>
    <property type="project" value="UniProtKB-KW"/>
</dbReference>
<evidence type="ECO:0000256" key="1">
    <source>
        <dbReference type="ARBA" id="ARBA00008857"/>
    </source>
</evidence>
<dbReference type="InterPro" id="IPR002104">
    <property type="entry name" value="Integrase_catalytic"/>
</dbReference>
<accession>A0A9X2HEA9</accession>
<dbReference type="InterPro" id="IPR025166">
    <property type="entry name" value="Integrase_DNA_bind_dom"/>
</dbReference>
<feature type="domain" description="Tyr recombinase" evidence="5">
    <location>
        <begin position="205"/>
        <end position="401"/>
    </location>
</feature>
<dbReference type="GO" id="GO:0006310">
    <property type="term" value="P:DNA recombination"/>
    <property type="evidence" value="ECO:0007669"/>
    <property type="project" value="UniProtKB-KW"/>
</dbReference>
<keyword evidence="4" id="KW-0233">DNA recombination</keyword>
<dbReference type="InterPro" id="IPR013762">
    <property type="entry name" value="Integrase-like_cat_sf"/>
</dbReference>
<dbReference type="PROSITE" id="PS51898">
    <property type="entry name" value="TYR_RECOMBINASE"/>
    <property type="match status" value="1"/>
</dbReference>
<name>A0A9X2HEA9_9SPHN</name>
<evidence type="ECO:0000259" key="5">
    <source>
        <dbReference type="PROSITE" id="PS51898"/>
    </source>
</evidence>
<dbReference type="InterPro" id="IPR053876">
    <property type="entry name" value="Phage_int_M"/>
</dbReference>